<dbReference type="PANTHER" id="PTHR34219">
    <property type="entry name" value="IRON-REGULATED INNER MEMBRANE PROTEIN-RELATED"/>
    <property type="match status" value="1"/>
</dbReference>
<proteinExistence type="predicted"/>
<keyword evidence="1" id="KW-0812">Transmembrane</keyword>
<keyword evidence="1" id="KW-0472">Membrane</keyword>
<dbReference type="Pfam" id="PF03929">
    <property type="entry name" value="PepSY_TM"/>
    <property type="match status" value="1"/>
</dbReference>
<evidence type="ECO:0000313" key="3">
    <source>
        <dbReference type="Proteomes" id="UP000631653"/>
    </source>
</evidence>
<keyword evidence="3" id="KW-1185">Reference proteome</keyword>
<accession>A0ABX0JWV4</accession>
<evidence type="ECO:0000256" key="1">
    <source>
        <dbReference type="SAM" id="Phobius"/>
    </source>
</evidence>
<dbReference type="RefSeq" id="WP_173568600.1">
    <property type="nucleotide sequence ID" value="NZ_WOSY01000001.1"/>
</dbReference>
<dbReference type="Proteomes" id="UP000631653">
    <property type="component" value="Unassembled WGS sequence"/>
</dbReference>
<dbReference type="PANTHER" id="PTHR34219:SF5">
    <property type="entry name" value="BLR4505 PROTEIN"/>
    <property type="match status" value="1"/>
</dbReference>
<sequence length="397" mass="43242">MAVPILKTVRPRLVLMHRYSGLILSLVLFIAGLTGSICAFQDEIDAALNPDLFQAAHPDHLLPLSALLARLKEQRPSEPIAVLMYRPQPGRSIEAFSSSDPSDEESPLQNEIFLDPSSGFIQGLRPAEGCCFNRRALMPFLYRVHYSLDLGKTGSWILGLSAILWTVDCLVGLILTFPLHPAAWKKDFWERWGKAWTIAFGRSFIRLTFDLHRAISLWLWVILLGIAISGVALALGDEVFEPVVRAVLPTDSSEPPEQPQTPLHAVIIDEAESIAAAFVQSQGVHARPAAVLLAPDGSTATFYLFSNSGAVPTGLGSPLITVDMKTGRIISGEIPGKGALGNLVLQLQFPWHSGEIAGLAGRIVICISGLAVCVLTVTGVMIWWRKRRLPPGRQKGL</sequence>
<reference evidence="2 3" key="1">
    <citation type="journal article" date="2020" name="Int. J. Syst. Evol. Microbiol.">
        <title>Novel acetic acid bacteria from cider fermentations: Acetobacter conturbans sp. nov. and Acetobacter fallax sp. nov.</title>
        <authorList>
            <person name="Sombolestani A.S."/>
            <person name="Cleenwerck I."/>
            <person name="Cnockaert M."/>
            <person name="Borremans W."/>
            <person name="Wieme A.D."/>
            <person name="De Vuyst L."/>
            <person name="Vandamme P."/>
        </authorList>
    </citation>
    <scope>NUCLEOTIDE SEQUENCE [LARGE SCALE GENOMIC DNA]</scope>
    <source>
        <strain evidence="2 3">LMG 1627</strain>
    </source>
</reference>
<protein>
    <recommendedName>
        <fullName evidence="4">PepSY domain-containing protein</fullName>
    </recommendedName>
</protein>
<dbReference type="EMBL" id="WOSY01000001">
    <property type="protein sequence ID" value="NHN87319.1"/>
    <property type="molecule type" value="Genomic_DNA"/>
</dbReference>
<feature type="transmembrane region" description="Helical" evidence="1">
    <location>
        <begin position="156"/>
        <end position="177"/>
    </location>
</feature>
<dbReference type="InterPro" id="IPR005625">
    <property type="entry name" value="PepSY-ass_TM"/>
</dbReference>
<keyword evidence="1" id="KW-1133">Transmembrane helix</keyword>
<comment type="caution">
    <text evidence="2">The sequence shown here is derived from an EMBL/GenBank/DDBJ whole genome shotgun (WGS) entry which is preliminary data.</text>
</comment>
<name>A0ABX0JWV4_9PROT</name>
<organism evidence="2 3">
    <name type="scientific">Acetobacter conturbans</name>
    <dbReference type="NCBI Taxonomy" id="1737472"/>
    <lineage>
        <taxon>Bacteria</taxon>
        <taxon>Pseudomonadati</taxon>
        <taxon>Pseudomonadota</taxon>
        <taxon>Alphaproteobacteria</taxon>
        <taxon>Acetobacterales</taxon>
        <taxon>Acetobacteraceae</taxon>
        <taxon>Acetobacter</taxon>
    </lineage>
</organism>
<evidence type="ECO:0000313" key="2">
    <source>
        <dbReference type="EMBL" id="NHN87319.1"/>
    </source>
</evidence>
<feature type="transmembrane region" description="Helical" evidence="1">
    <location>
        <begin position="359"/>
        <end position="384"/>
    </location>
</feature>
<evidence type="ECO:0008006" key="4">
    <source>
        <dbReference type="Google" id="ProtNLM"/>
    </source>
</evidence>
<feature type="transmembrane region" description="Helical" evidence="1">
    <location>
        <begin position="215"/>
        <end position="235"/>
    </location>
</feature>
<gene>
    <name evidence="2" type="ORF">GOB81_01530</name>
</gene>